<evidence type="ECO:0000313" key="1">
    <source>
        <dbReference type="EMBL" id="CAG8495261.1"/>
    </source>
</evidence>
<evidence type="ECO:0000313" key="2">
    <source>
        <dbReference type="Proteomes" id="UP000789702"/>
    </source>
</evidence>
<dbReference type="Proteomes" id="UP000789702">
    <property type="component" value="Unassembled WGS sequence"/>
</dbReference>
<protein>
    <submittedName>
        <fullName evidence="1">7235_t:CDS:1</fullName>
    </submittedName>
</protein>
<gene>
    <name evidence="1" type="ORF">DHETER_LOCUS2747</name>
</gene>
<name>A0ACA9KWS7_9GLOM</name>
<keyword evidence="2" id="KW-1185">Reference proteome</keyword>
<proteinExistence type="predicted"/>
<reference evidence="1" key="1">
    <citation type="submission" date="2021-06" db="EMBL/GenBank/DDBJ databases">
        <authorList>
            <person name="Kallberg Y."/>
            <person name="Tangrot J."/>
            <person name="Rosling A."/>
        </authorList>
    </citation>
    <scope>NUCLEOTIDE SEQUENCE</scope>
    <source>
        <strain evidence="1">IL203A</strain>
    </source>
</reference>
<organism evidence="1 2">
    <name type="scientific">Dentiscutata heterogama</name>
    <dbReference type="NCBI Taxonomy" id="1316150"/>
    <lineage>
        <taxon>Eukaryota</taxon>
        <taxon>Fungi</taxon>
        <taxon>Fungi incertae sedis</taxon>
        <taxon>Mucoromycota</taxon>
        <taxon>Glomeromycotina</taxon>
        <taxon>Glomeromycetes</taxon>
        <taxon>Diversisporales</taxon>
        <taxon>Gigasporaceae</taxon>
        <taxon>Dentiscutata</taxon>
    </lineage>
</organism>
<accession>A0ACA9KWS7</accession>
<dbReference type="EMBL" id="CAJVPU010002113">
    <property type="protein sequence ID" value="CAG8495261.1"/>
    <property type="molecule type" value="Genomic_DNA"/>
</dbReference>
<sequence length="114" mass="13291">IEEIYKADKVIYFTKRLKRVTKAKINYWAPKILDDAVKLAASYDLAIYGVVKPVCNKFESSGWMNQRRSKITRQSLKPSVEQSPISIKLNRAKTRNNFKKTSLKRNKKKILTNE</sequence>
<comment type="caution">
    <text evidence="1">The sequence shown here is derived from an EMBL/GenBank/DDBJ whole genome shotgun (WGS) entry which is preliminary data.</text>
</comment>
<feature type="non-terminal residue" evidence="1">
    <location>
        <position position="1"/>
    </location>
</feature>